<dbReference type="STRING" id="551995.SAMN05192574_103508"/>
<proteinExistence type="predicted"/>
<dbReference type="AlphaFoldDB" id="A0A1H8HH95"/>
<dbReference type="PROSITE" id="PS51186">
    <property type="entry name" value="GNAT"/>
    <property type="match status" value="1"/>
</dbReference>
<dbReference type="CDD" id="cd04301">
    <property type="entry name" value="NAT_SF"/>
    <property type="match status" value="1"/>
</dbReference>
<dbReference type="InterPro" id="IPR053144">
    <property type="entry name" value="Acetyltransferase_Butenolide"/>
</dbReference>
<dbReference type="InterPro" id="IPR000182">
    <property type="entry name" value="GNAT_dom"/>
</dbReference>
<dbReference type="GO" id="GO:0016747">
    <property type="term" value="F:acyltransferase activity, transferring groups other than amino-acyl groups"/>
    <property type="evidence" value="ECO:0007669"/>
    <property type="project" value="InterPro"/>
</dbReference>
<dbReference type="Proteomes" id="UP000198942">
    <property type="component" value="Unassembled WGS sequence"/>
</dbReference>
<name>A0A1H8HH95_9SPHI</name>
<organism evidence="2 3">
    <name type="scientific">Mucilaginibacter gossypiicola</name>
    <dbReference type="NCBI Taxonomy" id="551995"/>
    <lineage>
        <taxon>Bacteria</taxon>
        <taxon>Pseudomonadati</taxon>
        <taxon>Bacteroidota</taxon>
        <taxon>Sphingobacteriia</taxon>
        <taxon>Sphingobacteriales</taxon>
        <taxon>Sphingobacteriaceae</taxon>
        <taxon>Mucilaginibacter</taxon>
    </lineage>
</organism>
<accession>A0A1H8HH95</accession>
<evidence type="ECO:0000259" key="1">
    <source>
        <dbReference type="PROSITE" id="PS51186"/>
    </source>
</evidence>
<evidence type="ECO:0000313" key="3">
    <source>
        <dbReference type="Proteomes" id="UP000198942"/>
    </source>
</evidence>
<gene>
    <name evidence="2" type="ORF">SAMN05192574_103508</name>
</gene>
<dbReference type="PANTHER" id="PTHR43233">
    <property type="entry name" value="FAMILY N-ACETYLTRANSFERASE, PUTATIVE (AFU_ORTHOLOGUE AFUA_6G03350)-RELATED"/>
    <property type="match status" value="1"/>
</dbReference>
<dbReference type="InterPro" id="IPR016181">
    <property type="entry name" value="Acyl_CoA_acyltransferase"/>
</dbReference>
<dbReference type="Gene3D" id="3.40.630.30">
    <property type="match status" value="1"/>
</dbReference>
<dbReference type="PANTHER" id="PTHR43233:SF1">
    <property type="entry name" value="FAMILY N-ACETYLTRANSFERASE, PUTATIVE (AFU_ORTHOLOGUE AFUA_6G03350)-RELATED"/>
    <property type="match status" value="1"/>
</dbReference>
<sequence>MEITYKTGTIPSAGQVIELYDTAGLKRPTHDAERIARMYQNSNLVVSAWDGDKLVGISRALTDFCYSCYLSDLAVTKEYQKEGIGKKLVELTKEAIGDETMLLLLSATTAMEYYPKIGMETVHNGFIIHRVK</sequence>
<protein>
    <submittedName>
        <fullName evidence="2">Acetyltransferase (GNAT) domain-containing protein</fullName>
    </submittedName>
</protein>
<dbReference type="SUPFAM" id="SSF55729">
    <property type="entry name" value="Acyl-CoA N-acyltransferases (Nat)"/>
    <property type="match status" value="1"/>
</dbReference>
<reference evidence="3" key="1">
    <citation type="submission" date="2016-10" db="EMBL/GenBank/DDBJ databases">
        <authorList>
            <person name="Varghese N."/>
            <person name="Submissions S."/>
        </authorList>
    </citation>
    <scope>NUCLEOTIDE SEQUENCE [LARGE SCALE GENOMIC DNA]</scope>
    <source>
        <strain evidence="3">Gh-48</strain>
    </source>
</reference>
<keyword evidence="2" id="KW-0808">Transferase</keyword>
<dbReference type="OrthoDB" id="9775804at2"/>
<keyword evidence="3" id="KW-1185">Reference proteome</keyword>
<dbReference type="Pfam" id="PF13673">
    <property type="entry name" value="Acetyltransf_10"/>
    <property type="match status" value="1"/>
</dbReference>
<dbReference type="EMBL" id="FOCL01000003">
    <property type="protein sequence ID" value="SEN55582.1"/>
    <property type="molecule type" value="Genomic_DNA"/>
</dbReference>
<feature type="domain" description="N-acetyltransferase" evidence="1">
    <location>
        <begin position="3"/>
        <end position="132"/>
    </location>
</feature>
<evidence type="ECO:0000313" key="2">
    <source>
        <dbReference type="EMBL" id="SEN55582.1"/>
    </source>
</evidence>
<dbReference type="RefSeq" id="WP_091210827.1">
    <property type="nucleotide sequence ID" value="NZ_FOCL01000003.1"/>
</dbReference>